<proteinExistence type="predicted"/>
<organism evidence="1">
    <name type="scientific">Anguilla anguilla</name>
    <name type="common">European freshwater eel</name>
    <name type="synonym">Muraena anguilla</name>
    <dbReference type="NCBI Taxonomy" id="7936"/>
    <lineage>
        <taxon>Eukaryota</taxon>
        <taxon>Metazoa</taxon>
        <taxon>Chordata</taxon>
        <taxon>Craniata</taxon>
        <taxon>Vertebrata</taxon>
        <taxon>Euteleostomi</taxon>
        <taxon>Actinopterygii</taxon>
        <taxon>Neopterygii</taxon>
        <taxon>Teleostei</taxon>
        <taxon>Anguilliformes</taxon>
        <taxon>Anguillidae</taxon>
        <taxon>Anguilla</taxon>
    </lineage>
</organism>
<sequence>MSGLAQSHLLPYYRVVIAQELSTLREKHVNLT</sequence>
<reference evidence="1" key="1">
    <citation type="submission" date="2014-11" db="EMBL/GenBank/DDBJ databases">
        <authorList>
            <person name="Amaro Gonzalez C."/>
        </authorList>
    </citation>
    <scope>NUCLEOTIDE SEQUENCE</scope>
</reference>
<reference evidence="1" key="2">
    <citation type="journal article" date="2015" name="Fish Shellfish Immunol.">
        <title>Early steps in the European eel (Anguilla anguilla)-Vibrio vulnificus interaction in the gills: Role of the RtxA13 toxin.</title>
        <authorList>
            <person name="Callol A."/>
            <person name="Pajuelo D."/>
            <person name="Ebbesson L."/>
            <person name="Teles M."/>
            <person name="MacKenzie S."/>
            <person name="Amaro C."/>
        </authorList>
    </citation>
    <scope>NUCLEOTIDE SEQUENCE</scope>
</reference>
<evidence type="ECO:0000313" key="1">
    <source>
        <dbReference type="EMBL" id="JAH30876.1"/>
    </source>
</evidence>
<dbReference type="EMBL" id="GBXM01077701">
    <property type="protein sequence ID" value="JAH30876.1"/>
    <property type="molecule type" value="Transcribed_RNA"/>
</dbReference>
<accession>A0A0E9RP01</accession>
<name>A0A0E9RP01_ANGAN</name>
<protein>
    <submittedName>
        <fullName evidence="1">Uncharacterized protein</fullName>
    </submittedName>
</protein>
<dbReference type="AlphaFoldDB" id="A0A0E9RP01"/>